<protein>
    <submittedName>
        <fullName evidence="1">Uncharacterized protein</fullName>
    </submittedName>
</protein>
<dbReference type="Proteomes" id="UP001163321">
    <property type="component" value="Chromosome 8"/>
</dbReference>
<comment type="caution">
    <text evidence="1">The sequence shown here is derived from an EMBL/GenBank/DDBJ whole genome shotgun (WGS) entry which is preliminary data.</text>
</comment>
<sequence length="297" mass="33990">MSGNKNPMNNKLLEELVEKAGVAKQVLDLEQVVCDDLWTEEREKLAQEHLSQDKSTIPAFWQHKYENEAANNWDTFYKRNATNFYKDRHIYTWSLKISASSPSLGTRGHCWRLDVALGMLHYLCLRIILRCVYVAIDFAESAIELLKVRADITWTRTEPTKLYDEARVAASVCDITQDPLPDAAFANGGVDFALFFFCLSALHPDKIKGAVKNVVNPAANFSSVITAGMTKRSFASVPVPNNTRAYYFTIKEVKALFERIPVENEYIRPQYANRQQRVVCFRVWVHAIFQKPARTNM</sequence>
<evidence type="ECO:0000313" key="1">
    <source>
        <dbReference type="EMBL" id="KAI9906282.1"/>
    </source>
</evidence>
<keyword evidence="2" id="KW-1185">Reference proteome</keyword>
<name>A0ACC0VJA2_9STRA</name>
<accession>A0ACC0VJA2</accession>
<proteinExistence type="predicted"/>
<reference evidence="1 2" key="1">
    <citation type="journal article" date="2022" name="bioRxiv">
        <title>The genome of the oomycete Peronosclerospora sorghi, a cosmopolitan pathogen of maize and sorghum, is inflated with dispersed pseudogenes.</title>
        <authorList>
            <person name="Fletcher K."/>
            <person name="Martin F."/>
            <person name="Isakeit T."/>
            <person name="Cavanaugh K."/>
            <person name="Magill C."/>
            <person name="Michelmore R."/>
        </authorList>
    </citation>
    <scope>NUCLEOTIDE SEQUENCE [LARGE SCALE GENOMIC DNA]</scope>
    <source>
        <strain evidence="1">P6</strain>
    </source>
</reference>
<dbReference type="EMBL" id="CM047587">
    <property type="protein sequence ID" value="KAI9906282.1"/>
    <property type="molecule type" value="Genomic_DNA"/>
</dbReference>
<gene>
    <name evidence="1" type="ORF">PsorP6_002913</name>
</gene>
<organism evidence="1 2">
    <name type="scientific">Peronosclerospora sorghi</name>
    <dbReference type="NCBI Taxonomy" id="230839"/>
    <lineage>
        <taxon>Eukaryota</taxon>
        <taxon>Sar</taxon>
        <taxon>Stramenopiles</taxon>
        <taxon>Oomycota</taxon>
        <taxon>Peronosporomycetes</taxon>
        <taxon>Peronosporales</taxon>
        <taxon>Peronosporaceae</taxon>
        <taxon>Peronosclerospora</taxon>
    </lineage>
</organism>
<evidence type="ECO:0000313" key="2">
    <source>
        <dbReference type="Proteomes" id="UP001163321"/>
    </source>
</evidence>